<evidence type="ECO:0000313" key="4">
    <source>
        <dbReference type="Proteomes" id="UP000238322"/>
    </source>
</evidence>
<dbReference type="RefSeq" id="WP_105329416.1">
    <property type="nucleotide sequence ID" value="NZ_PUHY01000006.1"/>
</dbReference>
<evidence type="ECO:0000256" key="2">
    <source>
        <dbReference type="SAM" id="Phobius"/>
    </source>
</evidence>
<dbReference type="SUPFAM" id="SSF48452">
    <property type="entry name" value="TPR-like"/>
    <property type="match status" value="1"/>
</dbReference>
<accession>A0A2S8FVC5</accession>
<protein>
    <submittedName>
        <fullName evidence="3">Uncharacterized protein</fullName>
    </submittedName>
</protein>
<dbReference type="Pfam" id="PF14559">
    <property type="entry name" value="TPR_19"/>
    <property type="match status" value="1"/>
</dbReference>
<proteinExistence type="predicted"/>
<sequence length="207" mass="23734">MLSTPWITCLWPGLSELWLRGRWTGLVWALGFTLLLNAALVSKGVWPELGNVWIRSGLWYLVLGFWLVNSVWMGARLASGSWDAVDATIDQLFQTAQTSYLKGQWYQAEAVLLRLLRREPDDAEALLLLATLKRHTKQFEEAREILDRLERLDASRRWWFEIHREKQLLSEREEGETEAQADASNTSAQNLGEQNAERGRPSLPEAA</sequence>
<keyword evidence="2" id="KW-0472">Membrane</keyword>
<dbReference type="EMBL" id="PUHY01000006">
    <property type="protein sequence ID" value="PQO36127.1"/>
    <property type="molecule type" value="Genomic_DNA"/>
</dbReference>
<keyword evidence="2" id="KW-1133">Transmembrane helix</keyword>
<feature type="region of interest" description="Disordered" evidence="1">
    <location>
        <begin position="170"/>
        <end position="207"/>
    </location>
</feature>
<evidence type="ECO:0000313" key="3">
    <source>
        <dbReference type="EMBL" id="PQO36127.1"/>
    </source>
</evidence>
<dbReference type="Proteomes" id="UP000238322">
    <property type="component" value="Unassembled WGS sequence"/>
</dbReference>
<feature type="compositionally biased region" description="Polar residues" evidence="1">
    <location>
        <begin position="182"/>
        <end position="193"/>
    </location>
</feature>
<keyword evidence="2" id="KW-0812">Transmembrane</keyword>
<gene>
    <name evidence="3" type="ORF">C5Y83_09415</name>
</gene>
<name>A0A2S8FVC5_9BACT</name>
<dbReference type="InterPro" id="IPR011990">
    <property type="entry name" value="TPR-like_helical_dom_sf"/>
</dbReference>
<organism evidence="3 4">
    <name type="scientific">Blastopirellula marina</name>
    <dbReference type="NCBI Taxonomy" id="124"/>
    <lineage>
        <taxon>Bacteria</taxon>
        <taxon>Pseudomonadati</taxon>
        <taxon>Planctomycetota</taxon>
        <taxon>Planctomycetia</taxon>
        <taxon>Pirellulales</taxon>
        <taxon>Pirellulaceae</taxon>
        <taxon>Blastopirellula</taxon>
    </lineage>
</organism>
<feature type="transmembrane region" description="Helical" evidence="2">
    <location>
        <begin position="26"/>
        <end position="46"/>
    </location>
</feature>
<dbReference type="AlphaFoldDB" id="A0A2S8FVC5"/>
<feature type="transmembrane region" description="Helical" evidence="2">
    <location>
        <begin position="58"/>
        <end position="75"/>
    </location>
</feature>
<dbReference type="OrthoDB" id="266806at2"/>
<reference evidence="3 4" key="1">
    <citation type="submission" date="2018-02" db="EMBL/GenBank/DDBJ databases">
        <title>Comparative genomes isolates from brazilian mangrove.</title>
        <authorList>
            <person name="Araujo J.E."/>
            <person name="Taketani R.G."/>
            <person name="Silva M.C.P."/>
            <person name="Loureco M.V."/>
            <person name="Andreote F.D."/>
        </authorList>
    </citation>
    <scope>NUCLEOTIDE SEQUENCE [LARGE SCALE GENOMIC DNA]</scope>
    <source>
        <strain evidence="3 4">Hex-1 MGV</strain>
    </source>
</reference>
<evidence type="ECO:0000256" key="1">
    <source>
        <dbReference type="SAM" id="MobiDB-lite"/>
    </source>
</evidence>
<dbReference type="Gene3D" id="1.25.40.10">
    <property type="entry name" value="Tetratricopeptide repeat domain"/>
    <property type="match status" value="1"/>
</dbReference>
<comment type="caution">
    <text evidence="3">The sequence shown here is derived from an EMBL/GenBank/DDBJ whole genome shotgun (WGS) entry which is preliminary data.</text>
</comment>